<feature type="transmembrane region" description="Helical" evidence="9">
    <location>
        <begin position="30"/>
        <end position="49"/>
    </location>
</feature>
<accession>A0A840Y8N4</accession>
<keyword evidence="12" id="KW-1185">Reference proteome</keyword>
<dbReference type="InterPro" id="IPR000515">
    <property type="entry name" value="MetI-like"/>
</dbReference>
<dbReference type="SUPFAM" id="SSF161098">
    <property type="entry name" value="MetI-like"/>
    <property type="match status" value="2"/>
</dbReference>
<comment type="subcellular location">
    <subcellularLocation>
        <location evidence="1">Cell inner membrane</location>
        <topology evidence="1">Multi-pass membrane protein</topology>
    </subcellularLocation>
    <subcellularLocation>
        <location evidence="9">Cell membrane</location>
        <topology evidence="9">Multi-pass membrane protein</topology>
    </subcellularLocation>
</comment>
<evidence type="ECO:0000256" key="1">
    <source>
        <dbReference type="ARBA" id="ARBA00004429"/>
    </source>
</evidence>
<evidence type="ECO:0000256" key="6">
    <source>
        <dbReference type="ARBA" id="ARBA00022970"/>
    </source>
</evidence>
<dbReference type="InterPro" id="IPR010065">
    <property type="entry name" value="AA_ABC_transptr_permease_3TM"/>
</dbReference>
<gene>
    <name evidence="11" type="ORF">FHS87_003163</name>
</gene>
<dbReference type="GO" id="GO:0022857">
    <property type="term" value="F:transmembrane transporter activity"/>
    <property type="evidence" value="ECO:0007669"/>
    <property type="project" value="InterPro"/>
</dbReference>
<dbReference type="Gene3D" id="1.10.3720.10">
    <property type="entry name" value="MetI-like"/>
    <property type="match status" value="2"/>
</dbReference>
<evidence type="ECO:0000256" key="5">
    <source>
        <dbReference type="ARBA" id="ARBA00022692"/>
    </source>
</evidence>
<dbReference type="PROSITE" id="PS50928">
    <property type="entry name" value="ABC_TM1"/>
    <property type="match status" value="1"/>
</dbReference>
<dbReference type="AlphaFoldDB" id="A0A840Y8N4"/>
<feature type="transmembrane region" description="Helical" evidence="9">
    <location>
        <begin position="229"/>
        <end position="249"/>
    </location>
</feature>
<evidence type="ECO:0000313" key="11">
    <source>
        <dbReference type="EMBL" id="MBB5695109.1"/>
    </source>
</evidence>
<dbReference type="EMBL" id="JACIJD010000014">
    <property type="protein sequence ID" value="MBB5695109.1"/>
    <property type="molecule type" value="Genomic_DNA"/>
</dbReference>
<sequence length="400" mass="44194">MSQSAADPRHLRTPPKRQLRLSWADERIRAIVWQVLIVGAVVGIVWWLVRNTQHNLEVRRIATGFGFLQREAGLPIGEHLIEYTPASTYLRALTVGVLNTLKVAVIGIVLATVLGTVIGIARLSKNWLLAKVSAVYVEVIRDVPLLLQLLFWYTILQGLPAPRQALNPVAGVFLSNRGLRLPFLDWEAGHSWALLAFVAGCFATWFYARTMRRRRMQDGQPRPIWPAALGFLIGLPVVAWWLGGAPTGVEWPALRGFNFQGGMTISPEYFALLIGLTTYTAGFIAEIVRAGILAVSQGQWEAAQALGLRPGTVLRQVVLPQALRVIVPPMTSQYLNLTKNSSLAVAIGYQDIVSIANTTLNQTGQAIEGIAIIMLVYLTISLSISLFMNWYNSRIALVER</sequence>
<evidence type="ECO:0000256" key="8">
    <source>
        <dbReference type="ARBA" id="ARBA00023136"/>
    </source>
</evidence>
<protein>
    <submittedName>
        <fullName evidence="11">General L-amino acid transport system permease protein</fullName>
    </submittedName>
</protein>
<reference evidence="11 12" key="1">
    <citation type="submission" date="2020-08" db="EMBL/GenBank/DDBJ databases">
        <title>Genomic Encyclopedia of Type Strains, Phase IV (KMG-IV): sequencing the most valuable type-strain genomes for metagenomic binning, comparative biology and taxonomic classification.</title>
        <authorList>
            <person name="Goeker M."/>
        </authorList>
    </citation>
    <scope>NUCLEOTIDE SEQUENCE [LARGE SCALE GENOMIC DNA]</scope>
    <source>
        <strain evidence="11 12">DSM 25622</strain>
    </source>
</reference>
<dbReference type="GO" id="GO:0006865">
    <property type="term" value="P:amino acid transport"/>
    <property type="evidence" value="ECO:0007669"/>
    <property type="project" value="UniProtKB-KW"/>
</dbReference>
<evidence type="ECO:0000256" key="7">
    <source>
        <dbReference type="ARBA" id="ARBA00022989"/>
    </source>
</evidence>
<evidence type="ECO:0000259" key="10">
    <source>
        <dbReference type="PROSITE" id="PS50928"/>
    </source>
</evidence>
<dbReference type="RefSeq" id="WP_184520315.1">
    <property type="nucleotide sequence ID" value="NZ_JACIJD010000014.1"/>
</dbReference>
<keyword evidence="8 9" id="KW-0472">Membrane</keyword>
<evidence type="ECO:0000256" key="3">
    <source>
        <dbReference type="ARBA" id="ARBA00022448"/>
    </source>
</evidence>
<keyword evidence="3 9" id="KW-0813">Transport</keyword>
<feature type="transmembrane region" description="Helical" evidence="9">
    <location>
        <begin position="103"/>
        <end position="123"/>
    </location>
</feature>
<dbReference type="InterPro" id="IPR035906">
    <property type="entry name" value="MetI-like_sf"/>
</dbReference>
<dbReference type="PANTHER" id="PTHR30614:SF37">
    <property type="entry name" value="AMINO-ACID ABC TRANSPORTER PERMEASE PROTEIN YHDX-RELATED"/>
    <property type="match status" value="1"/>
</dbReference>
<feature type="domain" description="ABC transmembrane type-1" evidence="10">
    <location>
        <begin position="97"/>
        <end position="388"/>
    </location>
</feature>
<dbReference type="Pfam" id="PF00528">
    <property type="entry name" value="BPD_transp_1"/>
    <property type="match status" value="1"/>
</dbReference>
<feature type="transmembrane region" description="Helical" evidence="9">
    <location>
        <begin position="269"/>
        <end position="288"/>
    </location>
</feature>
<evidence type="ECO:0000256" key="4">
    <source>
        <dbReference type="ARBA" id="ARBA00022475"/>
    </source>
</evidence>
<comment type="caution">
    <text evidence="11">The sequence shown here is derived from an EMBL/GenBank/DDBJ whole genome shotgun (WGS) entry which is preliminary data.</text>
</comment>
<feature type="transmembrane region" description="Helical" evidence="9">
    <location>
        <begin position="370"/>
        <end position="391"/>
    </location>
</feature>
<evidence type="ECO:0000256" key="9">
    <source>
        <dbReference type="RuleBase" id="RU363032"/>
    </source>
</evidence>
<keyword evidence="4" id="KW-1003">Cell membrane</keyword>
<dbReference type="GO" id="GO:0043190">
    <property type="term" value="C:ATP-binding cassette (ABC) transporter complex"/>
    <property type="evidence" value="ECO:0007669"/>
    <property type="project" value="InterPro"/>
</dbReference>
<comment type="similarity">
    <text evidence="2">Belongs to the binding-protein-dependent transport system permease family. HisMQ subfamily.</text>
</comment>
<dbReference type="NCBIfam" id="TIGR01726">
    <property type="entry name" value="HEQRo_perm_3TM"/>
    <property type="match status" value="1"/>
</dbReference>
<dbReference type="InterPro" id="IPR043429">
    <property type="entry name" value="ArtM/GltK/GlnP/TcyL/YhdX-like"/>
</dbReference>
<feature type="transmembrane region" description="Helical" evidence="9">
    <location>
        <begin position="189"/>
        <end position="208"/>
    </location>
</feature>
<keyword evidence="7 9" id="KW-1133">Transmembrane helix</keyword>
<keyword evidence="5 9" id="KW-0812">Transmembrane</keyword>
<name>A0A840Y8N4_9PROT</name>
<dbReference type="CDD" id="cd06261">
    <property type="entry name" value="TM_PBP2"/>
    <property type="match status" value="1"/>
</dbReference>
<evidence type="ECO:0000256" key="2">
    <source>
        <dbReference type="ARBA" id="ARBA00010072"/>
    </source>
</evidence>
<proteinExistence type="inferred from homology"/>
<organism evidence="11 12">
    <name type="scientific">Muricoccus pecuniae</name>
    <dbReference type="NCBI Taxonomy" id="693023"/>
    <lineage>
        <taxon>Bacteria</taxon>
        <taxon>Pseudomonadati</taxon>
        <taxon>Pseudomonadota</taxon>
        <taxon>Alphaproteobacteria</taxon>
        <taxon>Acetobacterales</taxon>
        <taxon>Roseomonadaceae</taxon>
        <taxon>Muricoccus</taxon>
    </lineage>
</organism>
<dbReference type="PANTHER" id="PTHR30614">
    <property type="entry name" value="MEMBRANE COMPONENT OF AMINO ACID ABC TRANSPORTER"/>
    <property type="match status" value="1"/>
</dbReference>
<evidence type="ECO:0000313" key="12">
    <source>
        <dbReference type="Proteomes" id="UP000580654"/>
    </source>
</evidence>
<keyword evidence="6" id="KW-0029">Amino-acid transport</keyword>
<dbReference type="Proteomes" id="UP000580654">
    <property type="component" value="Unassembled WGS sequence"/>
</dbReference>